<proteinExistence type="predicted"/>
<dbReference type="EMBL" id="SJPS01000002">
    <property type="protein sequence ID" value="TWU28615.1"/>
    <property type="molecule type" value="Genomic_DNA"/>
</dbReference>
<keyword evidence="1" id="KW-1133">Transmembrane helix</keyword>
<feature type="domain" description="Ice-binding protein C-terminal" evidence="3">
    <location>
        <begin position="163"/>
        <end position="186"/>
    </location>
</feature>
<dbReference type="NCBIfam" id="TIGR02595">
    <property type="entry name" value="PEP_CTERM"/>
    <property type="match status" value="1"/>
</dbReference>
<dbReference type="Proteomes" id="UP000318437">
    <property type="component" value="Unassembled WGS sequence"/>
</dbReference>
<dbReference type="AlphaFoldDB" id="A0A5C6CXK2"/>
<accession>A0A5C6CXK2</accession>
<feature type="transmembrane region" description="Helical" evidence="1">
    <location>
        <begin position="166"/>
        <end position="183"/>
    </location>
</feature>
<feature type="signal peptide" evidence="2">
    <location>
        <begin position="1"/>
        <end position="25"/>
    </location>
</feature>
<comment type="caution">
    <text evidence="4">The sequence shown here is derived from an EMBL/GenBank/DDBJ whole genome shotgun (WGS) entry which is preliminary data.</text>
</comment>
<dbReference type="Pfam" id="PF07589">
    <property type="entry name" value="PEP-CTERM"/>
    <property type="match status" value="1"/>
</dbReference>
<keyword evidence="1" id="KW-0472">Membrane</keyword>
<feature type="chain" id="PRO_5022906991" evidence="2">
    <location>
        <begin position="26"/>
        <end position="187"/>
    </location>
</feature>
<keyword evidence="1" id="KW-0812">Transmembrane</keyword>
<evidence type="ECO:0000259" key="3">
    <source>
        <dbReference type="Pfam" id="PF07589"/>
    </source>
</evidence>
<keyword evidence="5" id="KW-1185">Reference proteome</keyword>
<sequence length="187" mass="19273" precursor="true">MKMNRSLVFVGVVLCVFCLTPYSKATTLNVNLDLQYSDPGDVNSGGNWTVSALAGNFGLAGITFKISPANFTGDFLVSNTVFEVQQSFAIGVGMGFEIVNGDDLATPTLNVGVGTAVDLVTGTFNPGDLPSLSDLGANLFNASAAAVEVSGPNLTNSKTSNFVPEPATFVLLAAGLVGVVAMGRRRS</sequence>
<keyword evidence="2" id="KW-0732">Signal</keyword>
<evidence type="ECO:0000256" key="1">
    <source>
        <dbReference type="SAM" id="Phobius"/>
    </source>
</evidence>
<evidence type="ECO:0000256" key="2">
    <source>
        <dbReference type="SAM" id="SignalP"/>
    </source>
</evidence>
<protein>
    <submittedName>
        <fullName evidence="4">PEP-CTERM motif protein</fullName>
    </submittedName>
</protein>
<evidence type="ECO:0000313" key="5">
    <source>
        <dbReference type="Proteomes" id="UP000318437"/>
    </source>
</evidence>
<evidence type="ECO:0000313" key="4">
    <source>
        <dbReference type="EMBL" id="TWU28615.1"/>
    </source>
</evidence>
<name>A0A5C6CXK2_9BACT</name>
<organism evidence="4 5">
    <name type="scientific">Bythopirellula polymerisocia</name>
    <dbReference type="NCBI Taxonomy" id="2528003"/>
    <lineage>
        <taxon>Bacteria</taxon>
        <taxon>Pseudomonadati</taxon>
        <taxon>Planctomycetota</taxon>
        <taxon>Planctomycetia</taxon>
        <taxon>Pirellulales</taxon>
        <taxon>Lacipirellulaceae</taxon>
        <taxon>Bythopirellula</taxon>
    </lineage>
</organism>
<gene>
    <name evidence="4" type="ORF">Pla144_19070</name>
</gene>
<reference evidence="4 5" key="1">
    <citation type="submission" date="2019-02" db="EMBL/GenBank/DDBJ databases">
        <title>Deep-cultivation of Planctomycetes and their phenomic and genomic characterization uncovers novel biology.</title>
        <authorList>
            <person name="Wiegand S."/>
            <person name="Jogler M."/>
            <person name="Boedeker C."/>
            <person name="Pinto D."/>
            <person name="Vollmers J."/>
            <person name="Rivas-Marin E."/>
            <person name="Kohn T."/>
            <person name="Peeters S.H."/>
            <person name="Heuer A."/>
            <person name="Rast P."/>
            <person name="Oberbeckmann S."/>
            <person name="Bunk B."/>
            <person name="Jeske O."/>
            <person name="Meyerdierks A."/>
            <person name="Storesund J.E."/>
            <person name="Kallscheuer N."/>
            <person name="Luecker S."/>
            <person name="Lage O.M."/>
            <person name="Pohl T."/>
            <person name="Merkel B.J."/>
            <person name="Hornburger P."/>
            <person name="Mueller R.-W."/>
            <person name="Bruemmer F."/>
            <person name="Labrenz M."/>
            <person name="Spormann A.M."/>
            <person name="Op Den Camp H."/>
            <person name="Overmann J."/>
            <person name="Amann R."/>
            <person name="Jetten M.S.M."/>
            <person name="Mascher T."/>
            <person name="Medema M.H."/>
            <person name="Devos D.P."/>
            <person name="Kaster A.-K."/>
            <person name="Ovreas L."/>
            <person name="Rohde M."/>
            <person name="Galperin M.Y."/>
            <person name="Jogler C."/>
        </authorList>
    </citation>
    <scope>NUCLEOTIDE SEQUENCE [LARGE SCALE GENOMIC DNA]</scope>
    <source>
        <strain evidence="4 5">Pla144</strain>
    </source>
</reference>
<dbReference type="InterPro" id="IPR013424">
    <property type="entry name" value="Ice-binding_C"/>
</dbReference>